<reference evidence="1" key="1">
    <citation type="journal article" date="2020" name="Stud. Mycol.">
        <title>101 Dothideomycetes genomes: a test case for predicting lifestyles and emergence of pathogens.</title>
        <authorList>
            <person name="Haridas S."/>
            <person name="Albert R."/>
            <person name="Binder M."/>
            <person name="Bloem J."/>
            <person name="Labutti K."/>
            <person name="Salamov A."/>
            <person name="Andreopoulos B."/>
            <person name="Baker S."/>
            <person name="Barry K."/>
            <person name="Bills G."/>
            <person name="Bluhm B."/>
            <person name="Cannon C."/>
            <person name="Castanera R."/>
            <person name="Culley D."/>
            <person name="Daum C."/>
            <person name="Ezra D."/>
            <person name="Gonzalez J."/>
            <person name="Henrissat B."/>
            <person name="Kuo A."/>
            <person name="Liang C."/>
            <person name="Lipzen A."/>
            <person name="Lutzoni F."/>
            <person name="Magnuson J."/>
            <person name="Mondo S."/>
            <person name="Nolan M."/>
            <person name="Ohm R."/>
            <person name="Pangilinan J."/>
            <person name="Park H.-J."/>
            <person name="Ramirez L."/>
            <person name="Alfaro M."/>
            <person name="Sun H."/>
            <person name="Tritt A."/>
            <person name="Yoshinaga Y."/>
            <person name="Zwiers L.-H."/>
            <person name="Turgeon B."/>
            <person name="Goodwin S."/>
            <person name="Spatafora J."/>
            <person name="Crous P."/>
            <person name="Grigoriev I."/>
        </authorList>
    </citation>
    <scope>NUCLEOTIDE SEQUENCE</scope>
    <source>
        <strain evidence="1">CBS 525.71</strain>
    </source>
</reference>
<evidence type="ECO:0000313" key="1">
    <source>
        <dbReference type="EMBL" id="KAF2631364.1"/>
    </source>
</evidence>
<dbReference type="EMBL" id="MU006704">
    <property type="protein sequence ID" value="KAF2631364.1"/>
    <property type="molecule type" value="Genomic_DNA"/>
</dbReference>
<name>A0ACB6SDH3_9PLEO</name>
<sequence length="396" mass="43318">MQLPRRSVRSIQELPSIYTAFPAHYTPVRTHSASTTSDSARSPDIDDGLEVVPLEHDSILSAPIVSAYLDEKEVFISTQEILEKPLPSIPTSIWDRTWGRMSVKYRVLAVLGLQALVLLTVGTVLLAANSKPTEEYDAPSCYRRIRKAGGNDTNTSSTTPIERGTFQVPIQLPQQQSSTCLARANESRAWQCAFDTTLQLSILPSLGDDADKPVMITLGLPSTSNRSVHCGQQAPEIGPTALTTFNGSEDGPQYHFSATYDRTVILREDQLRQEKTYSSPMQGQPKHTTFLPGQSLWRCTFNDTLLEGFIYTKRDGGSVFNGTDAPSGHLPHKLKLVEHRLATGSAPYCEKVVVGLNGDLENGDESVDLKLSDAQSGSGTSQGDSDTSCQCQWIVE</sequence>
<gene>
    <name evidence="1" type="ORF">BU25DRAFT_445527</name>
</gene>
<keyword evidence="2" id="KW-1185">Reference proteome</keyword>
<comment type="caution">
    <text evidence="1">The sequence shown here is derived from an EMBL/GenBank/DDBJ whole genome shotgun (WGS) entry which is preliminary data.</text>
</comment>
<dbReference type="Proteomes" id="UP000799754">
    <property type="component" value="Unassembled WGS sequence"/>
</dbReference>
<evidence type="ECO:0000313" key="2">
    <source>
        <dbReference type="Proteomes" id="UP000799754"/>
    </source>
</evidence>
<accession>A0ACB6SDH3</accession>
<protein>
    <submittedName>
        <fullName evidence="1">Uncharacterized protein</fullName>
    </submittedName>
</protein>
<organism evidence="1 2">
    <name type="scientific">Macroventuria anomochaeta</name>
    <dbReference type="NCBI Taxonomy" id="301207"/>
    <lineage>
        <taxon>Eukaryota</taxon>
        <taxon>Fungi</taxon>
        <taxon>Dikarya</taxon>
        <taxon>Ascomycota</taxon>
        <taxon>Pezizomycotina</taxon>
        <taxon>Dothideomycetes</taxon>
        <taxon>Pleosporomycetidae</taxon>
        <taxon>Pleosporales</taxon>
        <taxon>Pleosporineae</taxon>
        <taxon>Didymellaceae</taxon>
        <taxon>Macroventuria</taxon>
    </lineage>
</organism>
<proteinExistence type="predicted"/>